<name>A0ACC0B4Y4_CATRO</name>
<comment type="caution">
    <text evidence="1">The sequence shown here is derived from an EMBL/GenBank/DDBJ whole genome shotgun (WGS) entry which is preliminary data.</text>
</comment>
<accession>A0ACC0B4Y4</accession>
<dbReference type="Proteomes" id="UP001060085">
    <property type="component" value="Linkage Group LG04"/>
</dbReference>
<dbReference type="EMBL" id="CM044704">
    <property type="protein sequence ID" value="KAI5667720.1"/>
    <property type="molecule type" value="Genomic_DNA"/>
</dbReference>
<sequence length="364" mass="40967">MWSNLPFDVLAEIYSFLAPDSFACAKSACRNWHESAKYLTPTDARHKNPPWFIALPNRDRGLFCYAYKPIDKIWYMLPLDFIPKQFLPISAIDGLILLRLTSSTSLQLAICNPFTRQFRVLPGLNLTRTHPAVGVELKPKSGFKIYVAGGMSNGPSGGASYEPTVEMYDSICDKWEIIGSMPIEFAVRLTVWSPNESVCCNGVLYWMTSARAYSVMGFEMGTNYWKELSVPMADRLEFAALVPRNGKLTLIGGKCGGNACIWELGDADRWFMIEMVEFYLGMRFLGGKGCWGSTKCVGSNGVVILYKDLGSGMIVWREIPEKKGKWEWFWIEGCCSIRGKELQNLQIRGLLIHPNRNLSSLLNA</sequence>
<evidence type="ECO:0000313" key="2">
    <source>
        <dbReference type="Proteomes" id="UP001060085"/>
    </source>
</evidence>
<reference evidence="2" key="1">
    <citation type="journal article" date="2023" name="Nat. Plants">
        <title>Single-cell RNA sequencing provides a high-resolution roadmap for understanding the multicellular compartmentation of specialized metabolism.</title>
        <authorList>
            <person name="Sun S."/>
            <person name="Shen X."/>
            <person name="Li Y."/>
            <person name="Li Y."/>
            <person name="Wang S."/>
            <person name="Li R."/>
            <person name="Zhang H."/>
            <person name="Shen G."/>
            <person name="Guo B."/>
            <person name="Wei J."/>
            <person name="Xu J."/>
            <person name="St-Pierre B."/>
            <person name="Chen S."/>
            <person name="Sun C."/>
        </authorList>
    </citation>
    <scope>NUCLEOTIDE SEQUENCE [LARGE SCALE GENOMIC DNA]</scope>
</reference>
<keyword evidence="2" id="KW-1185">Reference proteome</keyword>
<proteinExistence type="predicted"/>
<evidence type="ECO:0000313" key="1">
    <source>
        <dbReference type="EMBL" id="KAI5667720.1"/>
    </source>
</evidence>
<organism evidence="1 2">
    <name type="scientific">Catharanthus roseus</name>
    <name type="common">Madagascar periwinkle</name>
    <name type="synonym">Vinca rosea</name>
    <dbReference type="NCBI Taxonomy" id="4058"/>
    <lineage>
        <taxon>Eukaryota</taxon>
        <taxon>Viridiplantae</taxon>
        <taxon>Streptophyta</taxon>
        <taxon>Embryophyta</taxon>
        <taxon>Tracheophyta</taxon>
        <taxon>Spermatophyta</taxon>
        <taxon>Magnoliopsida</taxon>
        <taxon>eudicotyledons</taxon>
        <taxon>Gunneridae</taxon>
        <taxon>Pentapetalae</taxon>
        <taxon>asterids</taxon>
        <taxon>lamiids</taxon>
        <taxon>Gentianales</taxon>
        <taxon>Apocynaceae</taxon>
        <taxon>Rauvolfioideae</taxon>
        <taxon>Vinceae</taxon>
        <taxon>Catharanthinae</taxon>
        <taxon>Catharanthus</taxon>
    </lineage>
</organism>
<gene>
    <name evidence="1" type="ORF">M9H77_17573</name>
</gene>
<protein>
    <submittedName>
        <fullName evidence="1">Uncharacterized protein</fullName>
    </submittedName>
</protein>